<evidence type="ECO:0000313" key="5">
    <source>
        <dbReference type="Proteomes" id="UP000199251"/>
    </source>
</evidence>
<evidence type="ECO:0000259" key="3">
    <source>
        <dbReference type="Pfam" id="PF11887"/>
    </source>
</evidence>
<dbReference type="InterPro" id="IPR052336">
    <property type="entry name" value="MlaD_Phospholipid_Transporter"/>
</dbReference>
<evidence type="ECO:0000259" key="2">
    <source>
        <dbReference type="Pfam" id="PF02470"/>
    </source>
</evidence>
<feature type="domain" description="Mammalian cell entry C-terminal" evidence="3">
    <location>
        <begin position="119"/>
        <end position="317"/>
    </location>
</feature>
<organism evidence="4 5">
    <name type="scientific">Mycobacterium lentiflavum</name>
    <dbReference type="NCBI Taxonomy" id="141349"/>
    <lineage>
        <taxon>Bacteria</taxon>
        <taxon>Bacillati</taxon>
        <taxon>Actinomycetota</taxon>
        <taxon>Actinomycetes</taxon>
        <taxon>Mycobacteriales</taxon>
        <taxon>Mycobacteriaceae</taxon>
        <taxon>Mycobacterium</taxon>
        <taxon>Mycobacterium simiae complex</taxon>
    </lineage>
</organism>
<dbReference type="PANTHER" id="PTHR33371">
    <property type="entry name" value="INTERMEMBRANE PHOSPHOLIPID TRANSPORT SYSTEM BINDING PROTEIN MLAD-RELATED"/>
    <property type="match status" value="1"/>
</dbReference>
<sequence>MLHRRIKIQLAILTVVCVVTATYTMHVMKLPATLLGVGRYTVKMELPRTGGIYSRANVTYRGTEVGRVQYVHLTDTGVEALLSLNSGIHIPSDLKAEVHSQSAIGEQYVELLPRSGTSPPLKDGDVIPRADTSVPPDINTLLDTATTALRAIPHDNLKTVIDESYTAVGGLGPELSRLIRGSSNLAIDARTNLDPLVALLDQAQPVLDSQSHTSDQIAAWAAHLATVTSELQTHDQAVAGIMDKAGPALGEARQLVERLQPTLPILLANLVSVGQVSLTYQSNIEQILVLFPQLVANHQAAIVANANTKQDFTGFFTNLNLNLNIPSPCTTGYAPSRQQRNPTLQDSPDLTLPPGILYCRVPQDSQIDVRGARNIPCETMPGKRAPTVKLCESDEQYVPLNDGNNWKGDPNATLSGGDIPQLPPGSPPPAAGPPALGTAPPQPIAAAPYDPATGTYIGPDGRQYTRSDLAQTAPKDKTWQSMLLPPGS</sequence>
<dbReference type="EMBL" id="CTEE01000001">
    <property type="protein sequence ID" value="CQD22685.1"/>
    <property type="molecule type" value="Genomic_DNA"/>
</dbReference>
<dbReference type="PANTHER" id="PTHR33371:SF16">
    <property type="entry name" value="MCE-FAMILY PROTEIN MCE3F"/>
    <property type="match status" value="1"/>
</dbReference>
<dbReference type="InterPro" id="IPR024516">
    <property type="entry name" value="Mce_C"/>
</dbReference>
<feature type="compositionally biased region" description="Pro residues" evidence="1">
    <location>
        <begin position="421"/>
        <end position="432"/>
    </location>
</feature>
<gene>
    <name evidence="4" type="primary">mce3F_2</name>
    <name evidence="4" type="ORF">BN1232_05704</name>
</gene>
<dbReference type="GO" id="GO:0005576">
    <property type="term" value="C:extracellular region"/>
    <property type="evidence" value="ECO:0007669"/>
    <property type="project" value="TreeGrafter"/>
</dbReference>
<dbReference type="STRING" id="141349.BN1232_05704"/>
<dbReference type="InterPro" id="IPR003399">
    <property type="entry name" value="Mce/MlaD"/>
</dbReference>
<dbReference type="NCBIfam" id="TIGR00996">
    <property type="entry name" value="Mtu_fam_mce"/>
    <property type="match status" value="1"/>
</dbReference>
<reference evidence="4 5" key="1">
    <citation type="submission" date="2015-03" db="EMBL/GenBank/DDBJ databases">
        <authorList>
            <person name="Urmite Genomes"/>
        </authorList>
    </citation>
    <scope>NUCLEOTIDE SEQUENCE [LARGE SCALE GENOMIC DNA]</scope>
    <source>
        <strain evidence="4 5">CSUR P1491</strain>
    </source>
</reference>
<dbReference type="AlphaFoldDB" id="A0A0E4H256"/>
<dbReference type="Proteomes" id="UP000199251">
    <property type="component" value="Unassembled WGS sequence"/>
</dbReference>
<dbReference type="Pfam" id="PF11887">
    <property type="entry name" value="Mce4_CUP1"/>
    <property type="match status" value="1"/>
</dbReference>
<dbReference type="InterPro" id="IPR005693">
    <property type="entry name" value="Mce"/>
</dbReference>
<name>A0A0E4H256_MYCLN</name>
<evidence type="ECO:0000256" key="1">
    <source>
        <dbReference type="SAM" id="MobiDB-lite"/>
    </source>
</evidence>
<dbReference type="RefSeq" id="WP_090607967.1">
    <property type="nucleotide sequence ID" value="NZ_CTEE01000001.1"/>
</dbReference>
<protein>
    <submittedName>
        <fullName evidence="4">MCE-family protein Mce3F</fullName>
    </submittedName>
</protein>
<feature type="region of interest" description="Disordered" evidence="1">
    <location>
        <begin position="399"/>
        <end position="488"/>
    </location>
</feature>
<feature type="domain" description="Mce/MlaD" evidence="2">
    <location>
        <begin position="39"/>
        <end position="113"/>
    </location>
</feature>
<accession>A0A0E4H256</accession>
<proteinExistence type="predicted"/>
<dbReference type="Pfam" id="PF02470">
    <property type="entry name" value="MlaD"/>
    <property type="match status" value="1"/>
</dbReference>
<dbReference type="OrthoDB" id="4741753at2"/>
<evidence type="ECO:0000313" key="4">
    <source>
        <dbReference type="EMBL" id="CQD22685.1"/>
    </source>
</evidence>